<organism evidence="3 4">
    <name type="scientific">Cedecea colo</name>
    <dbReference type="NCBI Taxonomy" id="2552946"/>
    <lineage>
        <taxon>Bacteria</taxon>
        <taxon>Pseudomonadati</taxon>
        <taxon>Pseudomonadota</taxon>
        <taxon>Gammaproteobacteria</taxon>
        <taxon>Enterobacterales</taxon>
        <taxon>Enterobacteriaceae</taxon>
        <taxon>Cedecea</taxon>
    </lineage>
</organism>
<protein>
    <submittedName>
        <fullName evidence="3">Polymer-forming cytoskeletal protein</fullName>
    </submittedName>
</protein>
<name>A0ABX0VPQ1_9ENTR</name>
<evidence type="ECO:0000256" key="1">
    <source>
        <dbReference type="ARBA" id="ARBA00044755"/>
    </source>
</evidence>
<evidence type="ECO:0000256" key="2">
    <source>
        <dbReference type="SAM" id="Phobius"/>
    </source>
</evidence>
<comment type="caution">
    <text evidence="3">The sequence shown here is derived from an EMBL/GenBank/DDBJ whole genome shotgun (WGS) entry which is preliminary data.</text>
</comment>
<dbReference type="EMBL" id="SOYS01000007">
    <property type="protein sequence ID" value="NIY48932.1"/>
    <property type="molecule type" value="Genomic_DNA"/>
</dbReference>
<dbReference type="PANTHER" id="PTHR35024">
    <property type="entry name" value="HYPOTHETICAL CYTOSOLIC PROTEIN"/>
    <property type="match status" value="1"/>
</dbReference>
<reference evidence="3 4" key="1">
    <citation type="journal article" date="2020" name="Microorganisms">
        <title>Polyphasic Characterisation of Cedecea colo sp. nov., a New Enteric Bacterium Isolated from the Koala Hindgut.</title>
        <authorList>
            <person name="Boath J.M."/>
            <person name="Dakhal S."/>
            <person name="Van T.T.H."/>
            <person name="Moore R.J."/>
            <person name="Dekiwadia C."/>
            <person name="Macreadie I.G."/>
        </authorList>
    </citation>
    <scope>NUCLEOTIDE SEQUENCE [LARGE SCALE GENOMIC DNA]</scope>
    <source>
        <strain evidence="3 4">ZA</strain>
    </source>
</reference>
<dbReference type="InterPro" id="IPR007607">
    <property type="entry name" value="BacA/B"/>
</dbReference>
<evidence type="ECO:0000313" key="3">
    <source>
        <dbReference type="EMBL" id="NIY48932.1"/>
    </source>
</evidence>
<feature type="transmembrane region" description="Helical" evidence="2">
    <location>
        <begin position="12"/>
        <end position="29"/>
    </location>
</feature>
<comment type="similarity">
    <text evidence="1">Belongs to the bactofilin family.</text>
</comment>
<keyword evidence="4" id="KW-1185">Reference proteome</keyword>
<keyword evidence="2" id="KW-0812">Transmembrane</keyword>
<dbReference type="PANTHER" id="PTHR35024:SF4">
    <property type="entry name" value="POLYMER-FORMING CYTOSKELETAL PROTEIN"/>
    <property type="match status" value="1"/>
</dbReference>
<accession>A0ABX0VPQ1</accession>
<feature type="transmembrane region" description="Helical" evidence="2">
    <location>
        <begin position="35"/>
        <end position="51"/>
    </location>
</feature>
<evidence type="ECO:0000313" key="4">
    <source>
        <dbReference type="Proteomes" id="UP000697927"/>
    </source>
</evidence>
<dbReference type="Pfam" id="PF04519">
    <property type="entry name" value="Bactofilin"/>
    <property type="match status" value="1"/>
</dbReference>
<proteinExistence type="inferred from homology"/>
<dbReference type="Proteomes" id="UP000697927">
    <property type="component" value="Unassembled WGS sequence"/>
</dbReference>
<sequence length="226" mass="25015">MTSSRARADAILWLIWMGWLLTLICYFFAWKREVLVAAVALFSIFILYAFFKKKGSAMFRKKSQKAAEVAENIPALPGVTAPVEITQVAQDARRCTIIAQDTVFTGNTEIEGDIQVYGIMQGHINLKDGILYVMRDGFIDGEFTAPGIIINGRVKGTCISENIEIHEHGSMEGISRSNAFSIRPGGAFLGQAERRVAAEKKPEAERVIKIKKQLLEKPVEHATGIS</sequence>
<gene>
    <name evidence="3" type="ORF">E2L00_15825</name>
</gene>
<keyword evidence="2" id="KW-1133">Transmembrane helix</keyword>
<keyword evidence="2" id="KW-0472">Membrane</keyword>